<proteinExistence type="predicted"/>
<dbReference type="Proteomes" id="UP001580928">
    <property type="component" value="Unassembled WGS sequence"/>
</dbReference>
<organism evidence="1 2">
    <name type="scientific">Albibacterium profundi</name>
    <dbReference type="NCBI Taxonomy" id="3134906"/>
    <lineage>
        <taxon>Bacteria</taxon>
        <taxon>Pseudomonadati</taxon>
        <taxon>Bacteroidota</taxon>
        <taxon>Sphingobacteriia</taxon>
        <taxon>Sphingobacteriales</taxon>
        <taxon>Sphingobacteriaceae</taxon>
        <taxon>Albibacterium</taxon>
    </lineage>
</organism>
<name>A0ABV5CEA6_9SPHI</name>
<evidence type="ECO:0000313" key="1">
    <source>
        <dbReference type="EMBL" id="MFB5945720.1"/>
    </source>
</evidence>
<comment type="caution">
    <text evidence="1">The sequence shown here is derived from an EMBL/GenBank/DDBJ whole genome shotgun (WGS) entry which is preliminary data.</text>
</comment>
<dbReference type="EMBL" id="JBBVGT010000002">
    <property type="protein sequence ID" value="MFB5945720.1"/>
    <property type="molecule type" value="Genomic_DNA"/>
</dbReference>
<evidence type="ECO:0000313" key="2">
    <source>
        <dbReference type="Proteomes" id="UP001580928"/>
    </source>
</evidence>
<sequence length="182" mass="19717">MKKLKLNLDELSRELEVLEIDYLKGIKGGYGTPDGGDDDYGTFYGGYGTPDNPIELDPVEIYGGYDDYGSGGGSVFPPGWVPPYDPGDDNYLPGMGGDDGGYGGYNGYDPDFMQDVQDFFNSDPVGQMSDVMNAMGLANGIQELNHSAINALITATGGENNDFGRSRIQNWFRKDLCGWSCV</sequence>
<reference evidence="1 2" key="1">
    <citation type="submission" date="2024-04" db="EMBL/GenBank/DDBJ databases">
        <title>Albibacterium profundi sp. nov., isolated from sediment of the Challenger Deep of Mariana Trench.</title>
        <authorList>
            <person name="Wang Y."/>
        </authorList>
    </citation>
    <scope>NUCLEOTIDE SEQUENCE [LARGE SCALE GENOMIC DNA]</scope>
    <source>
        <strain evidence="1 2">RHL897</strain>
    </source>
</reference>
<accession>A0ABV5CEA6</accession>
<dbReference type="RefSeq" id="WP_375557254.1">
    <property type="nucleotide sequence ID" value="NZ_JBBVGT010000002.1"/>
</dbReference>
<keyword evidence="2" id="KW-1185">Reference proteome</keyword>
<protein>
    <submittedName>
        <fullName evidence="1">Uncharacterized protein</fullName>
    </submittedName>
</protein>
<gene>
    <name evidence="1" type="ORF">WKR92_07730</name>
</gene>